<reference evidence="7" key="1">
    <citation type="submission" date="2023-04" db="EMBL/GenBank/DDBJ databases">
        <title>Ambrosiozyma monospora NBRC 1965.</title>
        <authorList>
            <person name="Ichikawa N."/>
            <person name="Sato H."/>
            <person name="Tonouchi N."/>
        </authorList>
    </citation>
    <scope>NUCLEOTIDE SEQUENCE</scope>
    <source>
        <strain evidence="7">NBRC 1965</strain>
    </source>
</reference>
<evidence type="ECO:0000256" key="2">
    <source>
        <dbReference type="ARBA" id="ARBA00022490"/>
    </source>
</evidence>
<organism evidence="7 8">
    <name type="scientific">Ambrosiozyma monospora</name>
    <name type="common">Yeast</name>
    <name type="synonym">Endomycopsis monosporus</name>
    <dbReference type="NCBI Taxonomy" id="43982"/>
    <lineage>
        <taxon>Eukaryota</taxon>
        <taxon>Fungi</taxon>
        <taxon>Dikarya</taxon>
        <taxon>Ascomycota</taxon>
        <taxon>Saccharomycotina</taxon>
        <taxon>Pichiomycetes</taxon>
        <taxon>Pichiales</taxon>
        <taxon>Pichiaceae</taxon>
        <taxon>Ambrosiozyma</taxon>
    </lineage>
</organism>
<feature type="domain" description="Rab-GAP TBC" evidence="6">
    <location>
        <begin position="63"/>
        <end position="251"/>
    </location>
</feature>
<evidence type="ECO:0000256" key="3">
    <source>
        <dbReference type="ARBA" id="ARBA00023212"/>
    </source>
</evidence>
<dbReference type="PROSITE" id="PS50086">
    <property type="entry name" value="TBC_RABGAP"/>
    <property type="match status" value="1"/>
</dbReference>
<dbReference type="FunFam" id="1.10.8.270:FF:000035">
    <property type="entry name" value="Cell cycle arrest protein BUB2"/>
    <property type="match status" value="1"/>
</dbReference>
<evidence type="ECO:0000259" key="6">
    <source>
        <dbReference type="PROSITE" id="PS50086"/>
    </source>
</evidence>
<dbReference type="Proteomes" id="UP001165063">
    <property type="component" value="Unassembled WGS sequence"/>
</dbReference>
<dbReference type="PANTHER" id="PTHR22957:SF263">
    <property type="entry name" value="MITOTIC CHECK POINT PROTEIN BUB2"/>
    <property type="match status" value="1"/>
</dbReference>
<keyword evidence="8" id="KW-1185">Reference proteome</keyword>
<evidence type="ECO:0000256" key="5">
    <source>
        <dbReference type="ARBA" id="ARBA00061049"/>
    </source>
</evidence>
<comment type="similarity">
    <text evidence="5">Belongs to the BUB2 family.</text>
</comment>
<keyword evidence="2" id="KW-0963">Cytoplasm</keyword>
<dbReference type="InterPro" id="IPR000195">
    <property type="entry name" value="Rab-GAP-TBC_dom"/>
</dbReference>
<keyword evidence="3" id="KW-0206">Cytoskeleton</keyword>
<dbReference type="Gene3D" id="1.10.472.80">
    <property type="entry name" value="Ypt/Rab-GAP domain of gyp1p, domain 3"/>
    <property type="match status" value="1"/>
</dbReference>
<dbReference type="SUPFAM" id="SSF47923">
    <property type="entry name" value="Ypt/Rab-GAP domain of gyp1p"/>
    <property type="match status" value="2"/>
</dbReference>
<proteinExistence type="inferred from homology"/>
<dbReference type="EMBL" id="BSXU01002335">
    <property type="protein sequence ID" value="GMG36608.1"/>
    <property type="molecule type" value="Genomic_DNA"/>
</dbReference>
<dbReference type="GO" id="GO:0005096">
    <property type="term" value="F:GTPase activator activity"/>
    <property type="evidence" value="ECO:0007669"/>
    <property type="project" value="TreeGrafter"/>
</dbReference>
<comment type="caution">
    <text evidence="7">The sequence shown here is derived from an EMBL/GenBank/DDBJ whole genome shotgun (WGS) entry which is preliminary data.</text>
</comment>
<accession>A0A9W6YYP6</accession>
<gene>
    <name evidence="7" type="ORF">Amon01_000470000</name>
</gene>
<protein>
    <submittedName>
        <fullName evidence="7">Unnamed protein product</fullName>
    </submittedName>
</protein>
<dbReference type="GO" id="GO:0031030">
    <property type="term" value="P:negative regulation of septation initiation signaling"/>
    <property type="evidence" value="ECO:0007669"/>
    <property type="project" value="TreeGrafter"/>
</dbReference>
<dbReference type="AlphaFoldDB" id="A0A9W6YYP6"/>
<evidence type="ECO:0000256" key="4">
    <source>
        <dbReference type="ARBA" id="ARBA00023306"/>
    </source>
</evidence>
<dbReference type="Pfam" id="PF00566">
    <property type="entry name" value="RabGAP-TBC"/>
    <property type="match status" value="1"/>
</dbReference>
<dbReference type="GO" id="GO:0044732">
    <property type="term" value="C:mitotic spindle pole body"/>
    <property type="evidence" value="ECO:0007669"/>
    <property type="project" value="TreeGrafter"/>
</dbReference>
<evidence type="ECO:0000313" key="8">
    <source>
        <dbReference type="Proteomes" id="UP001165063"/>
    </source>
</evidence>
<dbReference type="InterPro" id="IPR035969">
    <property type="entry name" value="Rab-GAP_TBC_sf"/>
</dbReference>
<name>A0A9W6YYP6_AMBMO</name>
<dbReference type="Gene3D" id="1.10.8.270">
    <property type="entry name" value="putative rabgap domain of human tbc1 domain family member 14 like domains"/>
    <property type="match status" value="1"/>
</dbReference>
<sequence length="331" mass="37533">MASQRRITPMLNRKASTLSTAERKGRKKDALEKFIEGDQTMIMSSLNQLRYTILCEGLSKSEDGSCHYRVYIWSILLRAEPIEANYYLQLVQKGKSKSFDKIHNDAFRTFKKDEMFSRTVSNSVLVRILNSYALEVEDSGLSISPYVQGMNILVGPFAFISKSEPEAFALFSKLLTKYIPMYVTPNLSGALNGVKLVDLILEFVDPKLFNFLKSKLLTANIYALPSILTLSACTPPLSEVLELWDFLFSYGVHLNVFFVISQIILIRTELLGSKTPMALLREFPKLKAKKIIKLSLSFVKILPNDLYDLVVRHTWDSTVASEIDGYSIPTR</sequence>
<keyword evidence="4" id="KW-0131">Cell cycle</keyword>
<evidence type="ECO:0000313" key="7">
    <source>
        <dbReference type="EMBL" id="GMG36608.1"/>
    </source>
</evidence>
<dbReference type="PANTHER" id="PTHR22957">
    <property type="entry name" value="TBC1 DOMAIN FAMILY MEMBER GTPASE-ACTIVATING PROTEIN"/>
    <property type="match status" value="1"/>
</dbReference>
<comment type="subcellular location">
    <subcellularLocation>
        <location evidence="1">Cytoplasm</location>
        <location evidence="1">Cytoskeleton</location>
    </subcellularLocation>
</comment>
<dbReference type="SMART" id="SM00164">
    <property type="entry name" value="TBC"/>
    <property type="match status" value="1"/>
</dbReference>
<dbReference type="OrthoDB" id="10263206at2759"/>
<evidence type="ECO:0000256" key="1">
    <source>
        <dbReference type="ARBA" id="ARBA00004245"/>
    </source>
</evidence>